<feature type="domain" description="DUF7730" evidence="2">
    <location>
        <begin position="233"/>
        <end position="347"/>
    </location>
</feature>
<evidence type="ECO:0000259" key="2">
    <source>
        <dbReference type="Pfam" id="PF24864"/>
    </source>
</evidence>
<evidence type="ECO:0000256" key="1">
    <source>
        <dbReference type="SAM" id="MobiDB-lite"/>
    </source>
</evidence>
<evidence type="ECO:0000313" key="4">
    <source>
        <dbReference type="Proteomes" id="UP000800036"/>
    </source>
</evidence>
<dbReference type="EMBL" id="ML976697">
    <property type="protein sequence ID" value="KAF1970917.1"/>
    <property type="molecule type" value="Genomic_DNA"/>
</dbReference>
<organism evidence="3 4">
    <name type="scientific">Bimuria novae-zelandiae CBS 107.79</name>
    <dbReference type="NCBI Taxonomy" id="1447943"/>
    <lineage>
        <taxon>Eukaryota</taxon>
        <taxon>Fungi</taxon>
        <taxon>Dikarya</taxon>
        <taxon>Ascomycota</taxon>
        <taxon>Pezizomycotina</taxon>
        <taxon>Dothideomycetes</taxon>
        <taxon>Pleosporomycetidae</taxon>
        <taxon>Pleosporales</taxon>
        <taxon>Massarineae</taxon>
        <taxon>Didymosphaeriaceae</taxon>
        <taxon>Bimuria</taxon>
    </lineage>
</organism>
<reference evidence="3" key="1">
    <citation type="journal article" date="2020" name="Stud. Mycol.">
        <title>101 Dothideomycetes genomes: a test case for predicting lifestyles and emergence of pathogens.</title>
        <authorList>
            <person name="Haridas S."/>
            <person name="Albert R."/>
            <person name="Binder M."/>
            <person name="Bloem J."/>
            <person name="Labutti K."/>
            <person name="Salamov A."/>
            <person name="Andreopoulos B."/>
            <person name="Baker S."/>
            <person name="Barry K."/>
            <person name="Bills G."/>
            <person name="Bluhm B."/>
            <person name="Cannon C."/>
            <person name="Castanera R."/>
            <person name="Culley D."/>
            <person name="Daum C."/>
            <person name="Ezra D."/>
            <person name="Gonzalez J."/>
            <person name="Henrissat B."/>
            <person name="Kuo A."/>
            <person name="Liang C."/>
            <person name="Lipzen A."/>
            <person name="Lutzoni F."/>
            <person name="Magnuson J."/>
            <person name="Mondo S."/>
            <person name="Nolan M."/>
            <person name="Ohm R."/>
            <person name="Pangilinan J."/>
            <person name="Park H.-J."/>
            <person name="Ramirez L."/>
            <person name="Alfaro M."/>
            <person name="Sun H."/>
            <person name="Tritt A."/>
            <person name="Yoshinaga Y."/>
            <person name="Zwiers L.-H."/>
            <person name="Turgeon B."/>
            <person name="Goodwin S."/>
            <person name="Spatafora J."/>
            <person name="Crous P."/>
            <person name="Grigoriev I."/>
        </authorList>
    </citation>
    <scope>NUCLEOTIDE SEQUENCE</scope>
    <source>
        <strain evidence="3">CBS 107.79</strain>
    </source>
</reference>
<accession>A0A6A5VCF5</accession>
<name>A0A6A5VCF5_9PLEO</name>
<keyword evidence="4" id="KW-1185">Reference proteome</keyword>
<protein>
    <recommendedName>
        <fullName evidence="2">DUF7730 domain-containing protein</fullName>
    </recommendedName>
</protein>
<dbReference type="Proteomes" id="UP000800036">
    <property type="component" value="Unassembled WGS sequence"/>
</dbReference>
<gene>
    <name evidence="3" type="ORF">BU23DRAFT_556427</name>
</gene>
<evidence type="ECO:0000313" key="3">
    <source>
        <dbReference type="EMBL" id="KAF1970917.1"/>
    </source>
</evidence>
<dbReference type="PANTHER" id="PTHR38790:SF4">
    <property type="entry name" value="2EXR DOMAIN-CONTAINING PROTEIN"/>
    <property type="match status" value="1"/>
</dbReference>
<feature type="region of interest" description="Disordered" evidence="1">
    <location>
        <begin position="1"/>
        <end position="83"/>
    </location>
</feature>
<dbReference type="Pfam" id="PF24864">
    <property type="entry name" value="DUF7730"/>
    <property type="match status" value="1"/>
</dbReference>
<proteinExistence type="predicted"/>
<feature type="region of interest" description="Disordered" evidence="1">
    <location>
        <begin position="415"/>
        <end position="437"/>
    </location>
</feature>
<dbReference type="AlphaFoldDB" id="A0A6A5VCF5"/>
<dbReference type="InterPro" id="IPR056632">
    <property type="entry name" value="DUF7730"/>
</dbReference>
<dbReference type="OrthoDB" id="5413827at2759"/>
<dbReference type="PANTHER" id="PTHR38790">
    <property type="entry name" value="2EXR DOMAIN-CONTAINING PROTEIN-RELATED"/>
    <property type="match status" value="1"/>
</dbReference>
<sequence length="450" mass="49877">MSIAKPDLGPSDPENMYTTNKRRKPTSPDPEPEPLPRSHVLNGGGRPRVPKNLQQRIGERAPKSNKQKSFSGPTSLPAEDPYTDPFSSTLALAKSRNATKLQPTSLYGGGTSSFSSYAAQLKIQKRGEKKMAPLVHYVRGDSSVDGGIELPPNGALGKGELGSYPMDLSDDEPDAAFVGVTIRGGRGLTAAEASARAFHGREYTTAPTPPPRQTFFRDPIKVDSKQAIIWSANQANSPLLRLPRNVRDSIYRYTLGGNTIEVSYMTYLNGKVAGGKFVSVPFHKYASSVYYGECNPFTGTISEDISHTYGMTMLTLICRQLYLETYVLPYSLNKFYFVSVNTLFNFLVMEDPPRLQPKQREVFKSIVVLHKLPVPAILDMLPNLESVRLVKAEVAGETGYYRVVKEGKERKLVKDTALRKPTMRGGSGGHVNPRAGYRYSNRNSHSWWKY</sequence>